<dbReference type="Pfam" id="PF00501">
    <property type="entry name" value="AMP-binding"/>
    <property type="match status" value="1"/>
</dbReference>
<keyword evidence="2 5" id="KW-0436">Ligase</keyword>
<evidence type="ECO:0000313" key="5">
    <source>
        <dbReference type="EMBL" id="NFJ09223.1"/>
    </source>
</evidence>
<feature type="domain" description="AMP-dependent synthetase/ligase" evidence="4">
    <location>
        <begin position="148"/>
        <end position="361"/>
    </location>
</feature>
<keyword evidence="3" id="KW-0812">Transmembrane</keyword>
<evidence type="ECO:0000256" key="3">
    <source>
        <dbReference type="SAM" id="Phobius"/>
    </source>
</evidence>
<reference evidence="5 6" key="1">
    <citation type="submission" date="2019-04" db="EMBL/GenBank/DDBJ databases">
        <title>Genome sequencing of Clostridium botulinum Groups I-IV and Clostridium butyricum.</title>
        <authorList>
            <person name="Brunt J."/>
            <person name="Van Vliet A.H.M."/>
            <person name="Stringer S.C."/>
            <person name="Carter A.T."/>
            <person name="Peck M.W."/>
        </authorList>
    </citation>
    <scope>NUCLEOTIDE SEQUENCE [LARGE SCALE GENOMIC DNA]</scope>
    <source>
        <strain evidence="5 6">Colworth BL30</strain>
    </source>
</reference>
<dbReference type="Gene3D" id="3.40.50.12780">
    <property type="entry name" value="N-terminal domain of ligase-like"/>
    <property type="match status" value="1"/>
</dbReference>
<dbReference type="PANTHER" id="PTHR43201:SF5">
    <property type="entry name" value="MEDIUM-CHAIN ACYL-COA LIGASE ACSF2, MITOCHONDRIAL"/>
    <property type="match status" value="1"/>
</dbReference>
<dbReference type="Proteomes" id="UP000480039">
    <property type="component" value="Unassembled WGS sequence"/>
</dbReference>
<evidence type="ECO:0000259" key="4">
    <source>
        <dbReference type="Pfam" id="PF00501"/>
    </source>
</evidence>
<feature type="transmembrane region" description="Helical" evidence="3">
    <location>
        <begin position="197"/>
        <end position="218"/>
    </location>
</feature>
<evidence type="ECO:0000256" key="2">
    <source>
        <dbReference type="ARBA" id="ARBA00022598"/>
    </source>
</evidence>
<organism evidence="5 6">
    <name type="scientific">Clostridium botulinum</name>
    <dbReference type="NCBI Taxonomy" id="1491"/>
    <lineage>
        <taxon>Bacteria</taxon>
        <taxon>Bacillati</taxon>
        <taxon>Bacillota</taxon>
        <taxon>Clostridia</taxon>
        <taxon>Eubacteriales</taxon>
        <taxon>Clostridiaceae</taxon>
        <taxon>Clostridium</taxon>
    </lineage>
</organism>
<dbReference type="InterPro" id="IPR000873">
    <property type="entry name" value="AMP-dep_synth/lig_dom"/>
</dbReference>
<dbReference type="SUPFAM" id="SSF56801">
    <property type="entry name" value="Acetyl-CoA synthetase-like"/>
    <property type="match status" value="1"/>
</dbReference>
<evidence type="ECO:0000313" key="6">
    <source>
        <dbReference type="Proteomes" id="UP000480039"/>
    </source>
</evidence>
<dbReference type="EMBL" id="SWQE01000006">
    <property type="protein sequence ID" value="NFJ09223.1"/>
    <property type="molecule type" value="Genomic_DNA"/>
</dbReference>
<name>A0A846JBI2_CLOBO</name>
<proteinExistence type="inferred from homology"/>
<comment type="similarity">
    <text evidence="1">Belongs to the ATP-dependent AMP-binding enzyme family.</text>
</comment>
<gene>
    <name evidence="5" type="ORF">FC871_12220</name>
</gene>
<dbReference type="GO" id="GO:0006631">
    <property type="term" value="P:fatty acid metabolic process"/>
    <property type="evidence" value="ECO:0007669"/>
    <property type="project" value="TreeGrafter"/>
</dbReference>
<dbReference type="AlphaFoldDB" id="A0A846JBI2"/>
<protein>
    <submittedName>
        <fullName evidence="5">Long-chain fatty acid--CoA ligase</fullName>
    </submittedName>
</protein>
<dbReference type="GO" id="GO:0031956">
    <property type="term" value="F:medium-chain fatty acid-CoA ligase activity"/>
    <property type="evidence" value="ECO:0007669"/>
    <property type="project" value="TreeGrafter"/>
</dbReference>
<dbReference type="PANTHER" id="PTHR43201">
    <property type="entry name" value="ACYL-COA SYNTHETASE"/>
    <property type="match status" value="1"/>
</dbReference>
<keyword evidence="3" id="KW-0472">Membrane</keyword>
<keyword evidence="3" id="KW-1133">Transmembrane helix</keyword>
<feature type="transmembrane region" description="Helical" evidence="3">
    <location>
        <begin position="73"/>
        <end position="93"/>
    </location>
</feature>
<accession>A0A846JBI2</accession>
<dbReference type="InterPro" id="IPR042099">
    <property type="entry name" value="ANL_N_sf"/>
</dbReference>
<sequence>MKEKVTFEDIYNMIFKEEDSNKEYIIAYDDEKRIMYNKKQYQMLINKMSRFLKFIYPNIKVGDWIGLKYHNNYLYYAVVFGAMKLGWNILLLGNKSESNNRYRYEIDVELIAILDNNILDNFNNGAIDIQCLNSKFEKNIWSSKVAFLSSGTTGKPQVIIYHAYAILNQIRNVKYEFLRNETLADIVYKTDNSYRKIVTFLPMNHILGFLLPLILITLDLKVVFLSDQTPYGIIKGIKNENALGSFGVPMVWNLIKNILKRRYSQNREGVDKLLGENFKIILSGGSRTDASIRNSYIRAGIEFFVGYGLTETGFLSIGKSDLNDCESEGKVYDNYEIKVLTSDGSIRNEGTGEIIVKSDSIYTASIKDKKEIRPELIKGMYYRTGDIFELKNRKLFLKGRMKNIIVDESGENIYAEELEEFFKDIKSKGIVYFISEYKNRATMFIDRNTHKRISKEYIIELIREKNKNLPISKKILKVLFLNVNIEFTQKGDPIRILKEDRDIGEVFNIKGVR</sequence>
<comment type="caution">
    <text evidence="5">The sequence shown here is derived from an EMBL/GenBank/DDBJ whole genome shotgun (WGS) entry which is preliminary data.</text>
</comment>
<evidence type="ECO:0000256" key="1">
    <source>
        <dbReference type="ARBA" id="ARBA00006432"/>
    </source>
</evidence>